<keyword evidence="4 9" id="KW-0378">Hydrolase</keyword>
<keyword evidence="10" id="KW-1185">Reference proteome</keyword>
<accession>A0ABT7SHM9</accession>
<protein>
    <submittedName>
        <fullName evidence="9">Rhomboid family intramembrane serine protease</fullName>
        <ecNumber evidence="9">3.4.21.-</ecNumber>
    </submittedName>
</protein>
<comment type="similarity">
    <text evidence="2">Belongs to the peptidase S54 family.</text>
</comment>
<comment type="subcellular location">
    <subcellularLocation>
        <location evidence="1">Membrane</location>
        <topology evidence="1">Multi-pass membrane protein</topology>
    </subcellularLocation>
</comment>
<evidence type="ECO:0000256" key="5">
    <source>
        <dbReference type="ARBA" id="ARBA00022989"/>
    </source>
</evidence>
<feature type="transmembrane region" description="Helical" evidence="7">
    <location>
        <begin position="257"/>
        <end position="278"/>
    </location>
</feature>
<keyword evidence="6 7" id="KW-0472">Membrane</keyword>
<comment type="caution">
    <text evidence="9">The sequence shown here is derived from an EMBL/GenBank/DDBJ whole genome shotgun (WGS) entry which is preliminary data.</text>
</comment>
<dbReference type="Pfam" id="PF01694">
    <property type="entry name" value="Rhomboid"/>
    <property type="match status" value="1"/>
</dbReference>
<feature type="transmembrane region" description="Helical" evidence="7">
    <location>
        <begin position="154"/>
        <end position="173"/>
    </location>
</feature>
<dbReference type="GO" id="GO:0008233">
    <property type="term" value="F:peptidase activity"/>
    <property type="evidence" value="ECO:0007669"/>
    <property type="project" value="UniProtKB-KW"/>
</dbReference>
<evidence type="ECO:0000256" key="3">
    <source>
        <dbReference type="ARBA" id="ARBA00022692"/>
    </source>
</evidence>
<evidence type="ECO:0000313" key="10">
    <source>
        <dbReference type="Proteomes" id="UP001529338"/>
    </source>
</evidence>
<name>A0ABT7SHM9_9CELL</name>
<dbReference type="Proteomes" id="UP001529338">
    <property type="component" value="Unassembled WGS sequence"/>
</dbReference>
<evidence type="ECO:0000256" key="1">
    <source>
        <dbReference type="ARBA" id="ARBA00004141"/>
    </source>
</evidence>
<proteinExistence type="inferred from homology"/>
<sequence>MSSSTPAPGAPVAPPVCPRHPDRVSYVRCQRCDRPVCPDCQRPAAVGVQCVDCVAEAAAQTRQPRTVLGGQVRAGAPVVTITIIVINIAAYVLQQVVPGFTSHWIFSPRIDSHDYVRMLSTAFLHASITHIGLNMVTLWFVGPFLENALGRIRYAVLYLVCAFGGSVGVVVIAQLTHSWPSGVVGASGAIFGLFGAVFAVMRRMGGDIRSILTLIVLNLVLGFVVANISWQAHVGGLVTGAVLAAAYAYAPRKWQKATAWVAPIVVVALLVLALRAAYAAAGL</sequence>
<feature type="transmembrane region" description="Helical" evidence="7">
    <location>
        <begin position="179"/>
        <end position="201"/>
    </location>
</feature>
<feature type="transmembrane region" description="Helical" evidence="7">
    <location>
        <begin position="208"/>
        <end position="226"/>
    </location>
</feature>
<dbReference type="InterPro" id="IPR035952">
    <property type="entry name" value="Rhomboid-like_sf"/>
</dbReference>
<dbReference type="SUPFAM" id="SSF144091">
    <property type="entry name" value="Rhomboid-like"/>
    <property type="match status" value="1"/>
</dbReference>
<evidence type="ECO:0000256" key="7">
    <source>
        <dbReference type="SAM" id="Phobius"/>
    </source>
</evidence>
<dbReference type="Gene3D" id="1.20.1540.10">
    <property type="entry name" value="Rhomboid-like"/>
    <property type="match status" value="1"/>
</dbReference>
<dbReference type="EC" id="3.4.21.-" evidence="9"/>
<feature type="transmembrane region" description="Helical" evidence="7">
    <location>
        <begin position="122"/>
        <end position="142"/>
    </location>
</feature>
<keyword evidence="5 7" id="KW-1133">Transmembrane helix</keyword>
<dbReference type="InterPro" id="IPR050925">
    <property type="entry name" value="Rhomboid_protease_S54"/>
</dbReference>
<evidence type="ECO:0000256" key="2">
    <source>
        <dbReference type="ARBA" id="ARBA00009045"/>
    </source>
</evidence>
<dbReference type="InterPro" id="IPR022764">
    <property type="entry name" value="Peptidase_S54_rhomboid_dom"/>
</dbReference>
<organism evidence="9 10">
    <name type="scientific">Cellulomonas alba</name>
    <dbReference type="NCBI Taxonomy" id="3053467"/>
    <lineage>
        <taxon>Bacteria</taxon>
        <taxon>Bacillati</taxon>
        <taxon>Actinomycetota</taxon>
        <taxon>Actinomycetes</taxon>
        <taxon>Micrococcales</taxon>
        <taxon>Cellulomonadaceae</taxon>
        <taxon>Cellulomonas</taxon>
    </lineage>
</organism>
<dbReference type="PANTHER" id="PTHR43731">
    <property type="entry name" value="RHOMBOID PROTEASE"/>
    <property type="match status" value="1"/>
</dbReference>
<reference evidence="9 10" key="1">
    <citation type="submission" date="2023-06" db="EMBL/GenBank/DDBJ databases">
        <title>Cellulomonas sp. MW4 Whole genome sequence.</title>
        <authorList>
            <person name="Park S."/>
        </authorList>
    </citation>
    <scope>NUCLEOTIDE SEQUENCE [LARGE SCALE GENOMIC DNA]</scope>
    <source>
        <strain evidence="9 10">MW4</strain>
    </source>
</reference>
<dbReference type="PANTHER" id="PTHR43731:SF14">
    <property type="entry name" value="PRESENILIN-ASSOCIATED RHOMBOID-LIKE PROTEIN, MITOCHONDRIAL"/>
    <property type="match status" value="1"/>
</dbReference>
<dbReference type="EMBL" id="JAUCGQ010000001">
    <property type="protein sequence ID" value="MDM7855062.1"/>
    <property type="molecule type" value="Genomic_DNA"/>
</dbReference>
<evidence type="ECO:0000256" key="6">
    <source>
        <dbReference type="ARBA" id="ARBA00023136"/>
    </source>
</evidence>
<dbReference type="GO" id="GO:0006508">
    <property type="term" value="P:proteolysis"/>
    <property type="evidence" value="ECO:0007669"/>
    <property type="project" value="UniProtKB-KW"/>
</dbReference>
<evidence type="ECO:0000259" key="8">
    <source>
        <dbReference type="Pfam" id="PF01694"/>
    </source>
</evidence>
<keyword evidence="9" id="KW-0645">Protease</keyword>
<evidence type="ECO:0000256" key="4">
    <source>
        <dbReference type="ARBA" id="ARBA00022801"/>
    </source>
</evidence>
<keyword evidence="3 7" id="KW-0812">Transmembrane</keyword>
<feature type="domain" description="Peptidase S54 rhomboid" evidence="8">
    <location>
        <begin position="114"/>
        <end position="247"/>
    </location>
</feature>
<feature type="transmembrane region" description="Helical" evidence="7">
    <location>
        <begin position="72"/>
        <end position="93"/>
    </location>
</feature>
<feature type="transmembrane region" description="Helical" evidence="7">
    <location>
        <begin position="232"/>
        <end position="250"/>
    </location>
</feature>
<gene>
    <name evidence="9" type="ORF">QRT04_08975</name>
</gene>
<evidence type="ECO:0000313" key="9">
    <source>
        <dbReference type="EMBL" id="MDM7855062.1"/>
    </source>
</evidence>